<dbReference type="Gene3D" id="2.40.30.170">
    <property type="match status" value="1"/>
</dbReference>
<dbReference type="Pfam" id="PF25917">
    <property type="entry name" value="BSH_RND"/>
    <property type="match status" value="1"/>
</dbReference>
<dbReference type="InterPro" id="IPR058625">
    <property type="entry name" value="MdtA-like_BSH"/>
</dbReference>
<comment type="caution">
    <text evidence="9">The sequence shown here is derived from an EMBL/GenBank/DDBJ whole genome shotgun (WGS) entry which is preliminary data.</text>
</comment>
<keyword evidence="3 4" id="KW-0175">Coiled coil</keyword>
<evidence type="ECO:0000256" key="5">
    <source>
        <dbReference type="SAM" id="SignalP"/>
    </source>
</evidence>
<dbReference type="InterPro" id="IPR006143">
    <property type="entry name" value="RND_pump_MFP"/>
</dbReference>
<dbReference type="NCBIfam" id="TIGR01730">
    <property type="entry name" value="RND_mfp"/>
    <property type="match status" value="1"/>
</dbReference>
<evidence type="ECO:0000313" key="9">
    <source>
        <dbReference type="EMBL" id="KAE8545601.1"/>
    </source>
</evidence>
<organism evidence="9 10">
    <name type="scientific">Marinobacter nauticus</name>
    <name type="common">Marinobacter hydrocarbonoclasticus</name>
    <name type="synonym">Marinobacter aquaeolei</name>
    <dbReference type="NCBI Taxonomy" id="2743"/>
    <lineage>
        <taxon>Bacteria</taxon>
        <taxon>Pseudomonadati</taxon>
        <taxon>Pseudomonadota</taxon>
        <taxon>Gammaproteobacteria</taxon>
        <taxon>Pseudomonadales</taxon>
        <taxon>Marinobacteraceae</taxon>
        <taxon>Marinobacter</taxon>
    </lineage>
</organism>
<evidence type="ECO:0000256" key="2">
    <source>
        <dbReference type="ARBA" id="ARBA00009477"/>
    </source>
</evidence>
<dbReference type="Pfam" id="PF25944">
    <property type="entry name" value="Beta-barrel_RND"/>
    <property type="match status" value="1"/>
</dbReference>
<evidence type="ECO:0000259" key="8">
    <source>
        <dbReference type="Pfam" id="PF25944"/>
    </source>
</evidence>
<dbReference type="GO" id="GO:0030313">
    <property type="term" value="C:cell envelope"/>
    <property type="evidence" value="ECO:0007669"/>
    <property type="project" value="UniProtKB-SubCell"/>
</dbReference>
<dbReference type="Proteomes" id="UP000469950">
    <property type="component" value="Unassembled WGS sequence"/>
</dbReference>
<accession>A0A833N8B6</accession>
<feature type="domain" description="Multidrug resistance protein MdtA-like beta-barrel" evidence="8">
    <location>
        <begin position="216"/>
        <end position="298"/>
    </location>
</feature>
<feature type="chain" id="PRO_5032507041" description="Efflux RND transporter periplasmic adaptor subunit" evidence="5">
    <location>
        <begin position="36"/>
        <end position="403"/>
    </location>
</feature>
<gene>
    <name evidence="9" type="ORF">F6453_2199</name>
</gene>
<evidence type="ECO:0000259" key="7">
    <source>
        <dbReference type="Pfam" id="PF25917"/>
    </source>
</evidence>
<dbReference type="PANTHER" id="PTHR30158">
    <property type="entry name" value="ACRA/E-RELATED COMPONENT OF DRUG EFFLUX TRANSPORTER"/>
    <property type="match status" value="1"/>
</dbReference>
<dbReference type="GO" id="GO:0005886">
    <property type="term" value="C:plasma membrane"/>
    <property type="evidence" value="ECO:0007669"/>
    <property type="project" value="TreeGrafter"/>
</dbReference>
<dbReference type="SUPFAM" id="SSF111369">
    <property type="entry name" value="HlyD-like secretion proteins"/>
    <property type="match status" value="1"/>
</dbReference>
<dbReference type="InterPro" id="IPR058624">
    <property type="entry name" value="MdtA-like_HH"/>
</dbReference>
<dbReference type="InterPro" id="IPR058626">
    <property type="entry name" value="MdtA-like_b-barrel"/>
</dbReference>
<dbReference type="Gene3D" id="1.10.287.470">
    <property type="entry name" value="Helix hairpin bin"/>
    <property type="match status" value="1"/>
</dbReference>
<dbReference type="Gene3D" id="2.40.50.100">
    <property type="match status" value="1"/>
</dbReference>
<evidence type="ECO:0000256" key="3">
    <source>
        <dbReference type="ARBA" id="ARBA00023054"/>
    </source>
</evidence>
<proteinExistence type="inferred from homology"/>
<dbReference type="RefSeq" id="WP_153740830.1">
    <property type="nucleotide sequence ID" value="NZ_WBMP01000008.1"/>
</dbReference>
<feature type="domain" description="Multidrug resistance protein MdtA-like alpha-helical hairpin" evidence="6">
    <location>
        <begin position="113"/>
        <end position="181"/>
    </location>
</feature>
<feature type="signal peptide" evidence="5">
    <location>
        <begin position="1"/>
        <end position="35"/>
    </location>
</feature>
<evidence type="ECO:0000256" key="1">
    <source>
        <dbReference type="ARBA" id="ARBA00004519"/>
    </source>
</evidence>
<name>A0A833N8B6_MARNT</name>
<feature type="domain" description="Multidrug resistance protein MdtA-like barrel-sandwich hybrid" evidence="7">
    <location>
        <begin position="73"/>
        <end position="211"/>
    </location>
</feature>
<evidence type="ECO:0000259" key="6">
    <source>
        <dbReference type="Pfam" id="PF25876"/>
    </source>
</evidence>
<evidence type="ECO:0008006" key="11">
    <source>
        <dbReference type="Google" id="ProtNLM"/>
    </source>
</evidence>
<evidence type="ECO:0000256" key="4">
    <source>
        <dbReference type="SAM" id="Coils"/>
    </source>
</evidence>
<protein>
    <recommendedName>
        <fullName evidence="11">Efflux RND transporter periplasmic adaptor subunit</fullName>
    </recommendedName>
</protein>
<dbReference type="PROSITE" id="PS51257">
    <property type="entry name" value="PROKAR_LIPOPROTEIN"/>
    <property type="match status" value="1"/>
</dbReference>
<dbReference type="AlphaFoldDB" id="A0A833N8B6"/>
<dbReference type="Gene3D" id="2.40.420.20">
    <property type="match status" value="1"/>
</dbReference>
<sequence>MKLVHLFSQSVFSRWLSGFAVLAAAMLLGACSAESSTPQPKTPGAAVTVAVVEAGNAVQFGEYAARVRSPGAVELRAQVGGVLKKRLYQEGQLVQKGEALFQIDPESYSLALELAEAELAEVRADHGNAEREWRRQQDLFARRVSSEYDRDKAETTLQATSARLQKAEAAVNDAKRMLSYAQVEATVAGVAGLEVLAAGNLVEAGTLLTTITPRDPIHVHFTLPARDAAMHRAAFAGRSGEAVETRLLLDHERAFPHAGQLNFTDARIDPLTDSVEMRAVFPNPEGELLPGQFVRLQLPLRTFRDVVLIDPKAVTEGPAGPQVFTVDNGNATDEQTARARPVELGPVVEGLQVVTAGLAAGDQLVVNGQVSLRPGRSVSVVKTVPPRVHAQGEQSRTHAQAGL</sequence>
<evidence type="ECO:0000313" key="10">
    <source>
        <dbReference type="Proteomes" id="UP000469950"/>
    </source>
</evidence>
<comment type="similarity">
    <text evidence="2">Belongs to the membrane fusion protein (MFP) (TC 8.A.1) family.</text>
</comment>
<dbReference type="GO" id="GO:0022857">
    <property type="term" value="F:transmembrane transporter activity"/>
    <property type="evidence" value="ECO:0007669"/>
    <property type="project" value="InterPro"/>
</dbReference>
<dbReference type="GO" id="GO:0046677">
    <property type="term" value="P:response to antibiotic"/>
    <property type="evidence" value="ECO:0007669"/>
    <property type="project" value="TreeGrafter"/>
</dbReference>
<reference evidence="9 10" key="1">
    <citation type="submission" date="2019-10" db="EMBL/GenBank/DDBJ databases">
        <title>Draft genome sequence of Marinobacter hydrocarbonoclasticus NCT7M from the microbiome of the marine copepod.</title>
        <authorList>
            <person name="Nuttall R."/>
            <person name="Sharma G."/>
            <person name="Moisander P."/>
        </authorList>
    </citation>
    <scope>NUCLEOTIDE SEQUENCE [LARGE SCALE GENOMIC DNA]</scope>
    <source>
        <strain evidence="9 10">NCT7M</strain>
    </source>
</reference>
<comment type="subcellular location">
    <subcellularLocation>
        <location evidence="1">Cell inner membrane</location>
        <topology evidence="1">Lipid-anchor</topology>
    </subcellularLocation>
</comment>
<feature type="coiled-coil region" evidence="4">
    <location>
        <begin position="112"/>
        <end position="184"/>
    </location>
</feature>
<keyword evidence="5" id="KW-0732">Signal</keyword>
<dbReference type="EMBL" id="WBMP01000008">
    <property type="protein sequence ID" value="KAE8545601.1"/>
    <property type="molecule type" value="Genomic_DNA"/>
</dbReference>
<dbReference type="Pfam" id="PF25876">
    <property type="entry name" value="HH_MFP_RND"/>
    <property type="match status" value="1"/>
</dbReference>
<dbReference type="PANTHER" id="PTHR30158:SF24">
    <property type="entry name" value="HLYD FAMILY SECRETION PROTEIN"/>
    <property type="match status" value="1"/>
</dbReference>